<dbReference type="AlphaFoldDB" id="A0A5A9P6E0"/>
<reference evidence="2 3" key="1">
    <citation type="journal article" date="2019" name="Mol. Ecol. Resour.">
        <title>Chromosome-level genome assembly of Triplophysa tibetana, a fish adapted to the harsh high-altitude environment of the Tibetan Plateau.</title>
        <authorList>
            <person name="Yang X."/>
            <person name="Liu H."/>
            <person name="Ma Z."/>
            <person name="Zou Y."/>
            <person name="Zou M."/>
            <person name="Mao Y."/>
            <person name="Li X."/>
            <person name="Wang H."/>
            <person name="Chen T."/>
            <person name="Wang W."/>
            <person name="Yang R."/>
        </authorList>
    </citation>
    <scope>NUCLEOTIDE SEQUENCE [LARGE SCALE GENOMIC DNA]</scope>
    <source>
        <strain evidence="2">TTIB1903HZAU</strain>
        <tissue evidence="2">Muscle</tissue>
    </source>
</reference>
<gene>
    <name evidence="2" type="ORF">E1301_Tti023399</name>
</gene>
<comment type="caution">
    <text evidence="2">The sequence shown here is derived from an EMBL/GenBank/DDBJ whole genome shotgun (WGS) entry which is preliminary data.</text>
</comment>
<keyword evidence="3" id="KW-1185">Reference proteome</keyword>
<evidence type="ECO:0000313" key="3">
    <source>
        <dbReference type="Proteomes" id="UP000324632"/>
    </source>
</evidence>
<dbReference type="Pfam" id="PF18804">
    <property type="entry name" value="CxC3"/>
    <property type="match status" value="1"/>
</dbReference>
<dbReference type="Proteomes" id="UP000324632">
    <property type="component" value="Chromosome 8"/>
</dbReference>
<feature type="domain" description="CxC3 like cysteine cluster" evidence="1">
    <location>
        <begin position="202"/>
        <end position="276"/>
    </location>
</feature>
<dbReference type="InterPro" id="IPR040564">
    <property type="entry name" value="CxC3-like"/>
</dbReference>
<organism evidence="2 3">
    <name type="scientific">Triplophysa tibetana</name>
    <dbReference type="NCBI Taxonomy" id="1572043"/>
    <lineage>
        <taxon>Eukaryota</taxon>
        <taxon>Metazoa</taxon>
        <taxon>Chordata</taxon>
        <taxon>Craniata</taxon>
        <taxon>Vertebrata</taxon>
        <taxon>Euteleostomi</taxon>
        <taxon>Actinopterygii</taxon>
        <taxon>Neopterygii</taxon>
        <taxon>Teleostei</taxon>
        <taxon>Ostariophysi</taxon>
        <taxon>Cypriniformes</taxon>
        <taxon>Nemacheilidae</taxon>
        <taxon>Triplophysa</taxon>
    </lineage>
</organism>
<protein>
    <recommendedName>
        <fullName evidence="1">CxC3 like cysteine cluster domain-containing protein</fullName>
    </recommendedName>
</protein>
<accession>A0A5A9P6E0</accession>
<sequence>MSDPKVNQLLEEVNSLVNKAEDMDELQRLHEVIHMQQEAASSIHQPAISGLSHRQTGNTGGSPFRAPETSVEITNDFSRINAESFLQELKRSLGEDLDDLETPPQASNDWSVRKSLVSGWWAKIRPRLVDKMVAKKHVASPVCQKCHSCPAMIHCCDCQPYPFLRAHCDIIIHKAQVFHNRDSIREGFFQPLPPTSCFVEKVLTQRGRYDLNLPELKCEVCQATWSAGVDELVHNDYRPATSQFATACARDILFSFEELKMAAPRMSSQAYLRMLDQRAYRFGTFKYLW</sequence>
<proteinExistence type="predicted"/>
<name>A0A5A9P6E0_9TELE</name>
<dbReference type="EMBL" id="SOYY01000008">
    <property type="protein sequence ID" value="KAA0717508.1"/>
    <property type="molecule type" value="Genomic_DNA"/>
</dbReference>
<evidence type="ECO:0000259" key="1">
    <source>
        <dbReference type="Pfam" id="PF18804"/>
    </source>
</evidence>
<evidence type="ECO:0000313" key="2">
    <source>
        <dbReference type="EMBL" id="KAA0717508.1"/>
    </source>
</evidence>